<evidence type="ECO:0000313" key="1">
    <source>
        <dbReference type="EMBL" id="SET59247.1"/>
    </source>
</evidence>
<evidence type="ECO:0000313" key="2">
    <source>
        <dbReference type="Proteomes" id="UP000199800"/>
    </source>
</evidence>
<dbReference type="STRING" id="29364.SAMN04487772_13326"/>
<sequence>MAFSTMLSSVPMSIRADETVSFPPEKSEYCQQNEPIITINGCGYTAQQFVERVLAYTIVPDPIASMETEDG</sequence>
<keyword evidence="2" id="KW-1185">Reference proteome</keyword>
<gene>
    <name evidence="1" type="ORF">SAMN04487772_13326</name>
</gene>
<dbReference type="EMBL" id="FOHN01000033">
    <property type="protein sequence ID" value="SET59247.1"/>
    <property type="molecule type" value="Genomic_DNA"/>
</dbReference>
<feature type="non-terminal residue" evidence="1">
    <location>
        <position position="71"/>
    </location>
</feature>
<accession>A0A1I0FLK0</accession>
<reference evidence="1 2" key="1">
    <citation type="submission" date="2016-10" db="EMBL/GenBank/DDBJ databases">
        <authorList>
            <person name="de Groot N.N."/>
        </authorList>
    </citation>
    <scope>NUCLEOTIDE SEQUENCE [LARGE SCALE GENOMIC DNA]</scope>
    <source>
        <strain evidence="1 2">DSM 1801</strain>
    </source>
</reference>
<proteinExistence type="predicted"/>
<dbReference type="Proteomes" id="UP000199800">
    <property type="component" value="Unassembled WGS sequence"/>
</dbReference>
<protein>
    <submittedName>
        <fullName evidence="1">Uncharacterized protein</fullName>
    </submittedName>
</protein>
<organism evidence="1 2">
    <name type="scientific">[Clostridium] polysaccharolyticum</name>
    <dbReference type="NCBI Taxonomy" id="29364"/>
    <lineage>
        <taxon>Bacteria</taxon>
        <taxon>Bacillati</taxon>
        <taxon>Bacillota</taxon>
        <taxon>Clostridia</taxon>
        <taxon>Lachnospirales</taxon>
        <taxon>Lachnospiraceae</taxon>
    </lineage>
</organism>
<name>A0A1I0FLK0_9FIRM</name>
<dbReference type="AlphaFoldDB" id="A0A1I0FLK0"/>